<dbReference type="PROSITE" id="PS50851">
    <property type="entry name" value="CHEW"/>
    <property type="match status" value="1"/>
</dbReference>
<name>A0ABT6F1Y9_9SYNE</name>
<evidence type="ECO:0000259" key="1">
    <source>
        <dbReference type="PROSITE" id="PS50851"/>
    </source>
</evidence>
<dbReference type="SUPFAM" id="SSF50341">
    <property type="entry name" value="CheW-like"/>
    <property type="match status" value="1"/>
</dbReference>
<evidence type="ECO:0000313" key="3">
    <source>
        <dbReference type="Proteomes" id="UP001154265"/>
    </source>
</evidence>
<organism evidence="2 3">
    <name type="scientific">Candidatus Synechococcus calcipolaris G9</name>
    <dbReference type="NCBI Taxonomy" id="1497997"/>
    <lineage>
        <taxon>Bacteria</taxon>
        <taxon>Bacillati</taxon>
        <taxon>Cyanobacteriota</taxon>
        <taxon>Cyanophyceae</taxon>
        <taxon>Synechococcales</taxon>
        <taxon>Synechococcaceae</taxon>
        <taxon>Synechococcus</taxon>
    </lineage>
</organism>
<accession>A0ABT6F1Y9</accession>
<dbReference type="InterPro" id="IPR036061">
    <property type="entry name" value="CheW-like_dom_sf"/>
</dbReference>
<dbReference type="InterPro" id="IPR002545">
    <property type="entry name" value="CheW-lke_dom"/>
</dbReference>
<comment type="caution">
    <text evidence="2">The sequence shown here is derived from an EMBL/GenBank/DDBJ whole genome shotgun (WGS) entry which is preliminary data.</text>
</comment>
<dbReference type="RefSeq" id="WP_277867794.1">
    <property type="nucleotide sequence ID" value="NZ_JAKKUT010000005.1"/>
</dbReference>
<protein>
    <submittedName>
        <fullName evidence="2">Chemotaxis protein CheW</fullName>
    </submittedName>
</protein>
<dbReference type="EMBL" id="JAKKUT010000005">
    <property type="protein sequence ID" value="MDG2991872.1"/>
    <property type="molecule type" value="Genomic_DNA"/>
</dbReference>
<reference evidence="2" key="2">
    <citation type="submission" date="2022-01" db="EMBL/GenBank/DDBJ databases">
        <authorList>
            <person name="Zivanovic Y."/>
            <person name="Moreira D."/>
            <person name="Lopez-Garcia P."/>
        </authorList>
    </citation>
    <scope>NUCLEOTIDE SEQUENCE</scope>
    <source>
        <strain evidence="2">G9</strain>
    </source>
</reference>
<dbReference type="Proteomes" id="UP001154265">
    <property type="component" value="Unassembled WGS sequence"/>
</dbReference>
<sequence length="176" mass="19991">MAINSPRRLRHRQAKQIILRQFLTFTIRQEQFALPIETVLKVIPLHQIHGDPERGGIGLITYQNQEVFVIDIGCCLFRDAMMSPEVDQQRFLLLLQRQESSDHELIGLPIADPPTLERVPADQVAPLPKNYLHWGNIHGVSSRMITSPENANLPPIFVIDLEQILASLAEMNTSQT</sequence>
<reference evidence="2" key="1">
    <citation type="journal article" date="2022" name="Genome Biol. Evol.">
        <title>A New Gene Family Diagnostic for Intracellular Biomineralization of Amorphous Ca Carbonates by Cyanobacteria.</title>
        <authorList>
            <person name="Benzerara K."/>
            <person name="Duprat E."/>
            <person name="Bitard-Feildel T."/>
            <person name="Caumes G."/>
            <person name="Cassier-Chauvat C."/>
            <person name="Chauvat F."/>
            <person name="Dezi M."/>
            <person name="Diop S.I."/>
            <person name="Gaschignard G."/>
            <person name="Gorgen S."/>
            <person name="Gugger M."/>
            <person name="Lopez-Garcia P."/>
            <person name="Millet M."/>
            <person name="Skouri-Panet F."/>
            <person name="Moreira D."/>
            <person name="Callebaut I."/>
        </authorList>
    </citation>
    <scope>NUCLEOTIDE SEQUENCE</scope>
    <source>
        <strain evidence="2">G9</strain>
    </source>
</reference>
<gene>
    <name evidence="2" type="ORF">L3556_13165</name>
</gene>
<feature type="domain" description="CheW-like" evidence="1">
    <location>
        <begin position="19"/>
        <end position="170"/>
    </location>
</feature>
<keyword evidence="3" id="KW-1185">Reference proteome</keyword>
<proteinExistence type="predicted"/>
<evidence type="ECO:0000313" key="2">
    <source>
        <dbReference type="EMBL" id="MDG2991872.1"/>
    </source>
</evidence>
<dbReference type="Pfam" id="PF01584">
    <property type="entry name" value="CheW"/>
    <property type="match status" value="1"/>
</dbReference>